<dbReference type="EMBL" id="RCXO01000037">
    <property type="protein sequence ID" value="RYT77040.1"/>
    <property type="molecule type" value="Genomic_DNA"/>
</dbReference>
<gene>
    <name evidence="1" type="ORF">EAJ06_20775</name>
</gene>
<dbReference type="InterPro" id="IPR011202">
    <property type="entry name" value="UCP014677"/>
</dbReference>
<keyword evidence="2" id="KW-1185">Reference proteome</keyword>
<reference evidence="1 2" key="1">
    <citation type="journal article" date="2019" name="Science, e1252229">
        <title>Invertible promoters mediate bacterial phase variation, antibiotic resistance, and host adaptation in the gut.</title>
        <authorList>
            <person name="Jiang X."/>
            <person name="Hall A.B."/>
            <person name="Arthur T.D."/>
            <person name="Plichta D.R."/>
            <person name="Covington C.T."/>
            <person name="Poyet M."/>
            <person name="Crothers J."/>
            <person name="Moses P.L."/>
            <person name="Tolonen A.C."/>
            <person name="Vlamakis H."/>
            <person name="Alm E.J."/>
            <person name="Xavier R.J."/>
        </authorList>
    </citation>
    <scope>NUCLEOTIDE SEQUENCE [LARGE SCALE GENOMIC DNA]</scope>
    <source>
        <strain evidence="2">bf_0095</strain>
    </source>
</reference>
<proteinExistence type="predicted"/>
<dbReference type="OrthoDB" id="1688888at2"/>
<dbReference type="Proteomes" id="UP000291191">
    <property type="component" value="Unassembled WGS sequence"/>
</dbReference>
<dbReference type="RefSeq" id="WP_118217044.1">
    <property type="nucleotide sequence ID" value="NZ_QSKS01000016.1"/>
</dbReference>
<protein>
    <submittedName>
        <fullName evidence="1">Uncharacterized protein</fullName>
    </submittedName>
</protein>
<evidence type="ECO:0000313" key="1">
    <source>
        <dbReference type="EMBL" id="RYT77040.1"/>
    </source>
</evidence>
<name>A0A4V1YUL9_9BACE</name>
<sequence length="513" mass="59350">MNFENKLINILSKKATSPFLFLGSGFSRRYIGLEKWDELLKVFAKQIGKPYGYYNSNANGVLPLVATLIAKDFQKKIWEDDVFSHFCQKYGDMFCSEESAFKYAISEYLQSKIKPYLSDYKTLTKEIEILQKLNIDGIITTNWDTFIDQVFPDYKIYIGQEELLFSDSMLMGEIFKIHGSITIPESLVVTQKDYDMFANKNPYLAAKLITLFVEHPIIFIGYSLNDPNIIALISSIVLCLNSEKMKLLQNNLIFVEFNETPNAIPVISESSMVIGDINLPITIISAFDYEPIYYAINSIQRKIPTKVLRFCKEQFYELILTQDPKNKMAVIDGNNIENTSDIEFLWGVGVVSNQPSSIGYTSIGINEIIQDVLGINKAHLDSDNILKISIPECPGYVPKFKFLRDVGISSIEEMKKSPYKGLELYKKEKLESKAYKKMYLQKYSKKNVSDIIKQFDKDKICFFVMYAKIRPDDIKLIREFLVENFDYYMINNGKYKSYYRKLVCYYDMIAYGF</sequence>
<evidence type="ECO:0000313" key="2">
    <source>
        <dbReference type="Proteomes" id="UP000291191"/>
    </source>
</evidence>
<organism evidence="1 2">
    <name type="scientific">Bacteroides intestinalis</name>
    <dbReference type="NCBI Taxonomy" id="329854"/>
    <lineage>
        <taxon>Bacteria</taxon>
        <taxon>Pseudomonadati</taxon>
        <taxon>Bacteroidota</taxon>
        <taxon>Bacteroidia</taxon>
        <taxon>Bacteroidales</taxon>
        <taxon>Bacteroidaceae</taxon>
        <taxon>Bacteroides</taxon>
    </lineage>
</organism>
<dbReference type="AlphaFoldDB" id="A0A4V1YUL9"/>
<accession>A0A4V1YUL9</accession>
<dbReference type="Pfam" id="PF13289">
    <property type="entry name" value="SIR2_2"/>
    <property type="match status" value="1"/>
</dbReference>
<dbReference type="PIRSF" id="PIRSF014677">
    <property type="entry name" value="UCP014677"/>
    <property type="match status" value="1"/>
</dbReference>
<comment type="caution">
    <text evidence="1">The sequence shown here is derived from an EMBL/GenBank/DDBJ whole genome shotgun (WGS) entry which is preliminary data.</text>
</comment>